<dbReference type="VEuPathDB" id="FungiDB:H257_14847"/>
<evidence type="ECO:0000256" key="1">
    <source>
        <dbReference type="SAM" id="MobiDB-lite"/>
    </source>
</evidence>
<name>A0A397B659_APHAT</name>
<organism evidence="2 3">
    <name type="scientific">Aphanomyces astaci</name>
    <name type="common">Crayfish plague agent</name>
    <dbReference type="NCBI Taxonomy" id="112090"/>
    <lineage>
        <taxon>Eukaryota</taxon>
        <taxon>Sar</taxon>
        <taxon>Stramenopiles</taxon>
        <taxon>Oomycota</taxon>
        <taxon>Saprolegniomycetes</taxon>
        <taxon>Saprolegniales</taxon>
        <taxon>Verrucalvaceae</taxon>
        <taxon>Aphanomyces</taxon>
    </lineage>
</organism>
<dbReference type="AlphaFoldDB" id="A0A397B659"/>
<evidence type="ECO:0000313" key="3">
    <source>
        <dbReference type="Proteomes" id="UP000266239"/>
    </source>
</evidence>
<protein>
    <submittedName>
        <fullName evidence="2">Uncharacterized protein</fullName>
    </submittedName>
</protein>
<sequence length="122" mass="13627">MGQAPVLKVDRQVQFKLVTLDTTCGRPLALRGLKAWVDSFSNEAELLTSRVVMERLDSSEDELLSHAFVKQEVWDVSDVDKWPPQATSAVMTACTVPPPTSKSHMLKTQKASETGGERWLKR</sequence>
<feature type="region of interest" description="Disordered" evidence="1">
    <location>
        <begin position="94"/>
        <end position="122"/>
    </location>
</feature>
<accession>A0A397B659</accession>
<gene>
    <name evidence="2" type="ORF">DYB25_011649</name>
</gene>
<comment type="caution">
    <text evidence="2">The sequence shown here is derived from an EMBL/GenBank/DDBJ whole genome shotgun (WGS) entry which is preliminary data.</text>
</comment>
<dbReference type="EMBL" id="QUTA01005999">
    <property type="protein sequence ID" value="RHY13137.1"/>
    <property type="molecule type" value="Genomic_DNA"/>
</dbReference>
<dbReference type="Proteomes" id="UP000266239">
    <property type="component" value="Unassembled WGS sequence"/>
</dbReference>
<proteinExistence type="predicted"/>
<evidence type="ECO:0000313" key="2">
    <source>
        <dbReference type="EMBL" id="RHY13137.1"/>
    </source>
</evidence>
<reference evidence="2 3" key="1">
    <citation type="submission" date="2018-08" db="EMBL/GenBank/DDBJ databases">
        <title>Aphanomyces genome sequencing and annotation.</title>
        <authorList>
            <person name="Minardi D."/>
            <person name="Oidtmann B."/>
            <person name="Van Der Giezen M."/>
            <person name="Studholme D.J."/>
        </authorList>
    </citation>
    <scope>NUCLEOTIDE SEQUENCE [LARGE SCALE GENOMIC DNA]</scope>
    <source>
        <strain evidence="2 3">Yx</strain>
    </source>
</reference>